<dbReference type="GO" id="GO:0006396">
    <property type="term" value="P:RNA processing"/>
    <property type="evidence" value="ECO:0007669"/>
    <property type="project" value="InterPro"/>
</dbReference>
<dbReference type="EMBL" id="QUQO01000002">
    <property type="protein sequence ID" value="RFB01679.1"/>
    <property type="molecule type" value="Genomic_DNA"/>
</dbReference>
<keyword evidence="5" id="KW-1185">Reference proteome</keyword>
<dbReference type="OrthoDB" id="9785673at2"/>
<accession>A0A371R8C2</accession>
<dbReference type="Pfam" id="PF08032">
    <property type="entry name" value="SpoU_sub_bind"/>
    <property type="match status" value="1"/>
</dbReference>
<dbReference type="Gene3D" id="3.40.1280.10">
    <property type="match status" value="1"/>
</dbReference>
<evidence type="ECO:0000259" key="3">
    <source>
        <dbReference type="SMART" id="SM00967"/>
    </source>
</evidence>
<dbReference type="Pfam" id="PF00588">
    <property type="entry name" value="SpoU_methylase"/>
    <property type="match status" value="1"/>
</dbReference>
<dbReference type="NCBIfam" id="TIGR00186">
    <property type="entry name" value="rRNA_methyl_3"/>
    <property type="match status" value="1"/>
</dbReference>
<protein>
    <submittedName>
        <fullName evidence="4">23S rRNA (Guanosine(2251)-2'-O)-methyltransferase RlmB</fullName>
    </submittedName>
</protein>
<keyword evidence="2 4" id="KW-0808">Transferase</keyword>
<dbReference type="AlphaFoldDB" id="A0A371R8C2"/>
<reference evidence="4 5" key="1">
    <citation type="submission" date="2018-08" db="EMBL/GenBank/DDBJ databases">
        <title>Parvularcula sp. SM1705, isolated from surface water of the South Sea China.</title>
        <authorList>
            <person name="Sun L."/>
        </authorList>
    </citation>
    <scope>NUCLEOTIDE SEQUENCE [LARGE SCALE GENOMIC DNA]</scope>
    <source>
        <strain evidence="4 5">SM1705</strain>
    </source>
</reference>
<dbReference type="CDD" id="cd18103">
    <property type="entry name" value="SpoU-like_RlmB"/>
    <property type="match status" value="1"/>
</dbReference>
<dbReference type="InterPro" id="IPR001537">
    <property type="entry name" value="SpoU_MeTrfase"/>
</dbReference>
<evidence type="ECO:0000256" key="2">
    <source>
        <dbReference type="ARBA" id="ARBA00022679"/>
    </source>
</evidence>
<dbReference type="InterPro" id="IPR004441">
    <property type="entry name" value="rRNA_MeTrfase_TrmH"/>
</dbReference>
<comment type="caution">
    <text evidence="4">The sequence shown here is derived from an EMBL/GenBank/DDBJ whole genome shotgun (WGS) entry which is preliminary data.</text>
</comment>
<name>A0A371R8C2_9PROT</name>
<dbReference type="InterPro" id="IPR029028">
    <property type="entry name" value="Alpha/beta_knot_MTases"/>
</dbReference>
<evidence type="ECO:0000256" key="1">
    <source>
        <dbReference type="ARBA" id="ARBA00022603"/>
    </source>
</evidence>
<organism evidence="4 5">
    <name type="scientific">Parvularcula marina</name>
    <dbReference type="NCBI Taxonomy" id="2292771"/>
    <lineage>
        <taxon>Bacteria</taxon>
        <taxon>Pseudomonadati</taxon>
        <taxon>Pseudomonadota</taxon>
        <taxon>Alphaproteobacteria</taxon>
        <taxon>Parvularculales</taxon>
        <taxon>Parvularculaceae</taxon>
        <taxon>Parvularcula</taxon>
    </lineage>
</organism>
<dbReference type="FunCoup" id="A0A371R8C2">
    <property type="interactions" value="461"/>
</dbReference>
<dbReference type="Proteomes" id="UP000264589">
    <property type="component" value="Unassembled WGS sequence"/>
</dbReference>
<evidence type="ECO:0000313" key="4">
    <source>
        <dbReference type="EMBL" id="RFB01679.1"/>
    </source>
</evidence>
<dbReference type="SUPFAM" id="SSF75217">
    <property type="entry name" value="alpha/beta knot"/>
    <property type="match status" value="1"/>
</dbReference>
<dbReference type="GO" id="GO:0032259">
    <property type="term" value="P:methylation"/>
    <property type="evidence" value="ECO:0007669"/>
    <property type="project" value="UniProtKB-KW"/>
</dbReference>
<dbReference type="RefSeq" id="WP_116393394.1">
    <property type="nucleotide sequence ID" value="NZ_QUQO01000002.1"/>
</dbReference>
<dbReference type="GO" id="GO:0005829">
    <property type="term" value="C:cytosol"/>
    <property type="evidence" value="ECO:0007669"/>
    <property type="project" value="TreeGrafter"/>
</dbReference>
<feature type="domain" description="RNA 2-O ribose methyltransferase substrate binding" evidence="3">
    <location>
        <begin position="20"/>
        <end position="91"/>
    </location>
</feature>
<dbReference type="InterPro" id="IPR013123">
    <property type="entry name" value="SpoU_subst-bd"/>
</dbReference>
<dbReference type="GO" id="GO:0003723">
    <property type="term" value="F:RNA binding"/>
    <property type="evidence" value="ECO:0007669"/>
    <property type="project" value="InterPro"/>
</dbReference>
<dbReference type="SMART" id="SM00967">
    <property type="entry name" value="SpoU_sub_bind"/>
    <property type="match status" value="1"/>
</dbReference>
<dbReference type="PANTHER" id="PTHR46429:SF1">
    <property type="entry name" value="23S RRNA (GUANOSINE-2'-O-)-METHYLTRANSFERASE RLMB"/>
    <property type="match status" value="1"/>
</dbReference>
<dbReference type="InterPro" id="IPR029064">
    <property type="entry name" value="Ribosomal_eL30-like_sf"/>
</dbReference>
<sequence>MPRPPAKRPPSKPDRDGPVWIYGRHAVAAVLTNRTRHQHKLLATKNALDWLKDHGLEIGIEPVTPKLLDDSLPAGAVHQGLAVKVAPLPDYKLDDVCDPAKPGPVVILDQVTDPQNIGAIFRAAAAFGAQAIIAQDRRTPPLSGALAKAAVGAVETVPFVSVVNIARSLSRLQELGFHTAGLAGEGATSLPDFKSDHPVALVLGAEGKGLRELVRETCETLVSIPIAPDVESLNVASAASISLYALTRG</sequence>
<dbReference type="PANTHER" id="PTHR46429">
    <property type="entry name" value="23S RRNA (GUANOSINE-2'-O-)-METHYLTRANSFERASE RLMB"/>
    <property type="match status" value="1"/>
</dbReference>
<dbReference type="Gene3D" id="3.30.1330.30">
    <property type="match status" value="1"/>
</dbReference>
<proteinExistence type="predicted"/>
<dbReference type="InterPro" id="IPR029026">
    <property type="entry name" value="tRNA_m1G_MTases_N"/>
</dbReference>
<gene>
    <name evidence="4" type="primary">rlmB</name>
    <name evidence="4" type="ORF">DX908_15520</name>
</gene>
<keyword evidence="1 4" id="KW-0489">Methyltransferase</keyword>
<dbReference type="SUPFAM" id="SSF55315">
    <property type="entry name" value="L30e-like"/>
    <property type="match status" value="1"/>
</dbReference>
<dbReference type="InParanoid" id="A0A371R8C2"/>
<evidence type="ECO:0000313" key="5">
    <source>
        <dbReference type="Proteomes" id="UP000264589"/>
    </source>
</evidence>
<dbReference type="GO" id="GO:0008173">
    <property type="term" value="F:RNA methyltransferase activity"/>
    <property type="evidence" value="ECO:0007669"/>
    <property type="project" value="InterPro"/>
</dbReference>